<protein>
    <submittedName>
        <fullName evidence="3">Reverse transcriptase domain-containing protein</fullName>
    </submittedName>
</protein>
<reference evidence="3" key="1">
    <citation type="journal article" date="2019" name="Sci. Rep.">
        <title>Draft genome of Tanacetum cinerariifolium, the natural source of mosquito coil.</title>
        <authorList>
            <person name="Yamashiro T."/>
            <person name="Shiraishi A."/>
            <person name="Satake H."/>
            <person name="Nakayama K."/>
        </authorList>
    </citation>
    <scope>NUCLEOTIDE SEQUENCE</scope>
</reference>
<feature type="compositionally biased region" description="Polar residues" evidence="1">
    <location>
        <begin position="60"/>
        <end position="69"/>
    </location>
</feature>
<dbReference type="AlphaFoldDB" id="A0A6L2MBY1"/>
<keyword evidence="3" id="KW-0808">Transferase</keyword>
<feature type="domain" description="Retrotransposon gag" evidence="2">
    <location>
        <begin position="497"/>
        <end position="569"/>
    </location>
</feature>
<dbReference type="GO" id="GO:0003964">
    <property type="term" value="F:RNA-directed DNA polymerase activity"/>
    <property type="evidence" value="ECO:0007669"/>
    <property type="project" value="UniProtKB-KW"/>
</dbReference>
<sequence length="1034" mass="116065">MNKFIGFPTQSFPTLTEVTSLFNNTTGGIFTSTCGVFKADNMNVRDGLNTTPGATGIKPPNTNKGNTSGIPIKSTKPMVILGVSITSKEKLIGLVEKIESGALDDVISWLTTAERDAAHALVLDLARGFNYVNSDIGTPSEESNRDTPGVVSHIDESPIVQSVSIQDKPSSYIGVAGVSVSEPSKPKANFHSLFFENLCNGVEFSIPKKVVETDGISIIASQLGKPIMLDSFTNSMCIESWGRSSSARCLIEINADDVLKESLTMGVPLIEGSGFSIETSVRYEPKAAINVPKMVASNVVNTDKSGSSHAPSMSKNQSHKANAPHVSSSKSLNVSLFLILMLSWMMIEEEVENVFDESVNLLNKARTGASSSTYTVADACLEVRNELVSSPGYNETDLRHLGADREIKEEGKEMCSIGSGVEEEVCSHTQKAATKILVHGERNPFTPRIRYFELLKKSRMPNNVKTYEGSDDLKDHLKIFQEASKVECWAMPTWYHMFNFTLTGAAMVWFDDLPSKSIDSYDDLKKAFLENYLQQKKCIEDPVEIHHIKQREGESTKDLAQRFKAESRHLKGDPKCMRVFGFMHEITSPSSSNASSNQARKKALPVWKQQDVGRKQNYDRRGDFRNQQRLKRRREKFTLLIKSLKEILTLDKGKFKSPPPMNTLVEKRNSNKFCEFHGEVGHNTDECMHLKRQIKEMIKAGKLTHLIKELKQGGKDQPKAKVARQKITQIFSPDPKISFPPLGEEDGTRGPMITKAKIGGLEEYLLYRAAGQSHWNTQWSPDQKYSLLSPNVVQALDERIKVAIHPEYPEQTIAIGSTLTEEGRKAFCDLLRHNLDIFDWKPADMTGVSRHIAKHMLNAREGYSLVRQKKIGRAPERSKAVQEEVEKLVDVGIKEEVCYHSWLSYPVMVKKHDDSRRMCVHFKDLNKACPKDCYPLSEIDWKVKYLCGYPFKSFLDAYKERAEVYYECKEPFKSLKCLWVRSKSIAATWLEKVATPLIEPVIKGFAAASAVLKPERLKVDRHGMSEPTSYYLID</sequence>
<dbReference type="SUPFAM" id="SSF56672">
    <property type="entry name" value="DNA/RNA polymerases"/>
    <property type="match status" value="1"/>
</dbReference>
<dbReference type="EMBL" id="BKCJ010006225">
    <property type="protein sequence ID" value="GEU71019.1"/>
    <property type="molecule type" value="Genomic_DNA"/>
</dbReference>
<proteinExistence type="predicted"/>
<feature type="region of interest" description="Disordered" evidence="1">
    <location>
        <begin position="589"/>
        <end position="612"/>
    </location>
</feature>
<comment type="caution">
    <text evidence="3">The sequence shown here is derived from an EMBL/GenBank/DDBJ whole genome shotgun (WGS) entry which is preliminary data.</text>
</comment>
<evidence type="ECO:0000313" key="3">
    <source>
        <dbReference type="EMBL" id="GEU71019.1"/>
    </source>
</evidence>
<dbReference type="Gene3D" id="3.10.10.10">
    <property type="entry name" value="HIV Type 1 Reverse Transcriptase, subunit A, domain 1"/>
    <property type="match status" value="1"/>
</dbReference>
<keyword evidence="3" id="KW-0695">RNA-directed DNA polymerase</keyword>
<dbReference type="Pfam" id="PF03732">
    <property type="entry name" value="Retrotrans_gag"/>
    <property type="match status" value="1"/>
</dbReference>
<dbReference type="PANTHER" id="PTHR33223:SF11">
    <property type="entry name" value="ELEMENT PROTEIN, PUTATIVE-RELATED"/>
    <property type="match status" value="1"/>
</dbReference>
<feature type="region of interest" description="Disordered" evidence="1">
    <location>
        <begin position="301"/>
        <end position="326"/>
    </location>
</feature>
<evidence type="ECO:0000259" key="2">
    <source>
        <dbReference type="Pfam" id="PF03732"/>
    </source>
</evidence>
<gene>
    <name evidence="3" type="ORF">Tci_042997</name>
</gene>
<accession>A0A6L2MBY1</accession>
<keyword evidence="3" id="KW-0548">Nucleotidyltransferase</keyword>
<name>A0A6L2MBY1_TANCI</name>
<dbReference type="PANTHER" id="PTHR33223">
    <property type="entry name" value="CCHC-TYPE DOMAIN-CONTAINING PROTEIN"/>
    <property type="match status" value="1"/>
</dbReference>
<feature type="region of interest" description="Disordered" evidence="1">
    <location>
        <begin position="51"/>
        <end position="70"/>
    </location>
</feature>
<evidence type="ECO:0000256" key="1">
    <source>
        <dbReference type="SAM" id="MobiDB-lite"/>
    </source>
</evidence>
<dbReference type="InterPro" id="IPR043502">
    <property type="entry name" value="DNA/RNA_pol_sf"/>
</dbReference>
<dbReference type="InterPro" id="IPR005162">
    <property type="entry name" value="Retrotrans_gag_dom"/>
</dbReference>
<organism evidence="3">
    <name type="scientific">Tanacetum cinerariifolium</name>
    <name type="common">Dalmatian daisy</name>
    <name type="synonym">Chrysanthemum cinerariifolium</name>
    <dbReference type="NCBI Taxonomy" id="118510"/>
    <lineage>
        <taxon>Eukaryota</taxon>
        <taxon>Viridiplantae</taxon>
        <taxon>Streptophyta</taxon>
        <taxon>Embryophyta</taxon>
        <taxon>Tracheophyta</taxon>
        <taxon>Spermatophyta</taxon>
        <taxon>Magnoliopsida</taxon>
        <taxon>eudicotyledons</taxon>
        <taxon>Gunneridae</taxon>
        <taxon>Pentapetalae</taxon>
        <taxon>asterids</taxon>
        <taxon>campanulids</taxon>
        <taxon>Asterales</taxon>
        <taxon>Asteraceae</taxon>
        <taxon>Asteroideae</taxon>
        <taxon>Anthemideae</taxon>
        <taxon>Anthemidinae</taxon>
        <taxon>Tanacetum</taxon>
    </lineage>
</organism>